<name>A0A2K8MNG3_9MONO</name>
<dbReference type="GeneID" id="37619948"/>
<evidence type="ECO:0000313" key="2">
    <source>
        <dbReference type="EMBL" id="ATY47617.1"/>
    </source>
</evidence>
<feature type="compositionally biased region" description="Basic and acidic residues" evidence="1">
    <location>
        <begin position="41"/>
        <end position="54"/>
    </location>
</feature>
<reference evidence="2" key="1">
    <citation type="journal article" date="2018" name="PLoS Pathog.">
        <title>Divergent bornaviruses from Australian carpet pythons with neurological disease date the origin of extant Bornaviridae prior to the end-Cretaceous extinction.</title>
        <authorList>
            <person name="Hyndman T.H."/>
            <person name="Shilton C.M."/>
            <person name="Stenglein M.D."/>
            <person name="Wellehan J.F.X.Jr."/>
        </authorList>
    </citation>
    <scope>NUCLEOTIDE SEQUENCE [LARGE SCALE GENOMIC DNA]</scope>
    <source>
        <strain evidence="2">1</strain>
    </source>
</reference>
<dbReference type="RefSeq" id="YP_009508480.1">
    <property type="nucleotide sequence ID" value="NC_039013.1"/>
</dbReference>
<organism evidence="2">
    <name type="scientific">Jungle carpet python virus</name>
    <dbReference type="NCBI Taxonomy" id="2016401"/>
    <lineage>
        <taxon>Viruses</taxon>
        <taxon>Riboviria</taxon>
        <taxon>Orthornavirae</taxon>
        <taxon>Negarnaviricota</taxon>
        <taxon>Haploviricotina</taxon>
        <taxon>Monjiviricetes</taxon>
        <taxon>Mononegavirales</taxon>
        <taxon>Bornaviridae</taxon>
        <taxon>Carbovirus</taxon>
        <taxon>Carbovirus queenslandense</taxon>
    </lineage>
</organism>
<dbReference type="KEGG" id="vg:37619948"/>
<keyword evidence="3" id="KW-1185">Reference proteome</keyword>
<evidence type="ECO:0000313" key="3">
    <source>
        <dbReference type="Proteomes" id="UP000240816"/>
    </source>
</evidence>
<feature type="compositionally biased region" description="Basic and acidic residues" evidence="1">
    <location>
        <begin position="62"/>
        <end position="91"/>
    </location>
</feature>
<sequence length="91" mass="10479">MDVTEEIRVIAELIRRARLGDGVEVNRTTPRGRPAVQADSSTRRNTRDPEDTRATTRRLRSSNRDGERVTRGIARESEENKEETRDNRSTE</sequence>
<feature type="region of interest" description="Disordered" evidence="1">
    <location>
        <begin position="24"/>
        <end position="91"/>
    </location>
</feature>
<dbReference type="Proteomes" id="UP000240816">
    <property type="component" value="Segment"/>
</dbReference>
<accession>A0A2K8MNG3</accession>
<protein>
    <submittedName>
        <fullName evidence="2">X</fullName>
    </submittedName>
</protein>
<evidence type="ECO:0000256" key="1">
    <source>
        <dbReference type="SAM" id="MobiDB-lite"/>
    </source>
</evidence>
<dbReference type="OrthoDB" id="39220at10239"/>
<dbReference type="EMBL" id="MF135780">
    <property type="protein sequence ID" value="ATY47617.1"/>
    <property type="molecule type" value="Viral_cRNA"/>
</dbReference>
<proteinExistence type="predicted"/>